<feature type="region of interest" description="Disordered" evidence="1">
    <location>
        <begin position="292"/>
        <end position="347"/>
    </location>
</feature>
<feature type="compositionally biased region" description="Polar residues" evidence="1">
    <location>
        <begin position="292"/>
        <end position="315"/>
    </location>
</feature>
<feature type="region of interest" description="Disordered" evidence="1">
    <location>
        <begin position="92"/>
        <end position="111"/>
    </location>
</feature>
<evidence type="ECO:0000256" key="1">
    <source>
        <dbReference type="SAM" id="MobiDB-lite"/>
    </source>
</evidence>
<name>A0A561WBZ3_ACTTI</name>
<dbReference type="InterPro" id="IPR001387">
    <property type="entry name" value="Cro/C1-type_HTH"/>
</dbReference>
<dbReference type="Proteomes" id="UP000320239">
    <property type="component" value="Unassembled WGS sequence"/>
</dbReference>
<dbReference type="EMBL" id="VIWY01000003">
    <property type="protein sequence ID" value="TWG21388.1"/>
    <property type="molecule type" value="Genomic_DNA"/>
</dbReference>
<comment type="caution">
    <text evidence="2">The sequence shown here is derived from an EMBL/GenBank/DDBJ whole genome shotgun (WGS) entry which is preliminary data.</text>
</comment>
<dbReference type="SUPFAM" id="SSF47413">
    <property type="entry name" value="lambda repressor-like DNA-binding domains"/>
    <property type="match status" value="1"/>
</dbReference>
<evidence type="ECO:0000313" key="2">
    <source>
        <dbReference type="EMBL" id="TWG21388.1"/>
    </source>
</evidence>
<dbReference type="GO" id="GO:0003677">
    <property type="term" value="F:DNA binding"/>
    <property type="evidence" value="ECO:0007669"/>
    <property type="project" value="InterPro"/>
</dbReference>
<evidence type="ECO:0000313" key="3">
    <source>
        <dbReference type="Proteomes" id="UP000320239"/>
    </source>
</evidence>
<dbReference type="CDD" id="cd00093">
    <property type="entry name" value="HTH_XRE"/>
    <property type="match status" value="1"/>
</dbReference>
<protein>
    <submittedName>
        <fullName evidence="2">Helix-turn-helix protein</fullName>
    </submittedName>
</protein>
<dbReference type="AlphaFoldDB" id="A0A561WBZ3"/>
<reference evidence="2 3" key="1">
    <citation type="submission" date="2019-06" db="EMBL/GenBank/DDBJ databases">
        <title>Sequencing the genomes of 1000 actinobacteria strains.</title>
        <authorList>
            <person name="Klenk H.-P."/>
        </authorList>
    </citation>
    <scope>NUCLEOTIDE SEQUENCE [LARGE SCALE GENOMIC DNA]</scope>
    <source>
        <strain evidence="2 3">DSM 43866</strain>
    </source>
</reference>
<dbReference type="RefSeq" id="WP_122980012.1">
    <property type="nucleotide sequence ID" value="NZ_BOMX01000179.1"/>
</dbReference>
<keyword evidence="3" id="KW-1185">Reference proteome</keyword>
<gene>
    <name evidence="2" type="ORF">FHX34_103926</name>
</gene>
<feature type="compositionally biased region" description="Polar residues" evidence="1">
    <location>
        <begin position="335"/>
        <end position="347"/>
    </location>
</feature>
<dbReference type="Pfam" id="PF13560">
    <property type="entry name" value="HTH_31"/>
    <property type="match status" value="1"/>
</dbReference>
<accession>A0A561WBZ3</accession>
<organism evidence="2 3">
    <name type="scientific">Actinoplanes teichomyceticus</name>
    <dbReference type="NCBI Taxonomy" id="1867"/>
    <lineage>
        <taxon>Bacteria</taxon>
        <taxon>Bacillati</taxon>
        <taxon>Actinomycetota</taxon>
        <taxon>Actinomycetes</taxon>
        <taxon>Micromonosporales</taxon>
        <taxon>Micromonosporaceae</taxon>
        <taxon>Actinoplanes</taxon>
    </lineage>
</organism>
<sequence>MPKKHREPADPGSSPIAAFGFDLRLLRQQASLSYTAIAQASFFSKSAIHSVDQGHHLPSVSSLKAFVDACGDDPQPWIARRAVLAAQLAASKESPEKLSPREQGLPAPAPTALGTAAEFNDGLKRLREWSGLTYRMIAARSTPGARVAPSTLCGAFARGTLPRRNLTASFLQAIGLPDADQQAWLDAWQAIKDGQPVRVAAPAPLLPTVQDLLGAPPSDTISSNPWTTHRRARLILQSCPPPETTGLAATPHHGPDHATVPPPYEAEQDLLGCPPADAVSPGPWPAPNGRTSTTLRGSVATIPSSHGATSTNRRCPQQPKLRRTSPHGGVGSMDCSGNTHSTSSRSCWGTSTACLPPCGTSPTG</sequence>
<dbReference type="InterPro" id="IPR010982">
    <property type="entry name" value="Lambda_DNA-bd_dom_sf"/>
</dbReference>
<dbReference type="OrthoDB" id="3406160at2"/>
<proteinExistence type="predicted"/>